<organism evidence="7 8">
    <name type="scientific">Pedobacter westerhofensis</name>
    <dbReference type="NCBI Taxonomy" id="425512"/>
    <lineage>
        <taxon>Bacteria</taxon>
        <taxon>Pseudomonadati</taxon>
        <taxon>Bacteroidota</taxon>
        <taxon>Sphingobacteriia</taxon>
        <taxon>Sphingobacteriales</taxon>
        <taxon>Sphingobacteriaceae</taxon>
        <taxon>Pedobacter</taxon>
    </lineage>
</organism>
<evidence type="ECO:0000256" key="3">
    <source>
        <dbReference type="ARBA" id="ARBA00022603"/>
    </source>
</evidence>
<dbReference type="CDD" id="cd11644">
    <property type="entry name" value="Precorrin-6Y-MT"/>
    <property type="match status" value="1"/>
</dbReference>
<dbReference type="Gene3D" id="3.40.50.150">
    <property type="entry name" value="Vaccinia Virus protein VP39"/>
    <property type="match status" value="1"/>
</dbReference>
<dbReference type="SUPFAM" id="SSF53790">
    <property type="entry name" value="Tetrapyrrole methylase"/>
    <property type="match status" value="1"/>
</dbReference>
<keyword evidence="4 7" id="KW-0808">Transferase</keyword>
<evidence type="ECO:0000256" key="1">
    <source>
        <dbReference type="ARBA" id="ARBA00004953"/>
    </source>
</evidence>
<proteinExistence type="predicted"/>
<dbReference type="InterPro" id="IPR035996">
    <property type="entry name" value="4pyrrol_Methylase_sf"/>
</dbReference>
<gene>
    <name evidence="7" type="ORF">SAMN06265348_10359</name>
</gene>
<evidence type="ECO:0000256" key="5">
    <source>
        <dbReference type="ARBA" id="ARBA00022691"/>
    </source>
</evidence>
<keyword evidence="3 7" id="KW-0489">Methyltransferase</keyword>
<dbReference type="EMBL" id="FXTN01000003">
    <property type="protein sequence ID" value="SMO51981.1"/>
    <property type="molecule type" value="Genomic_DNA"/>
</dbReference>
<dbReference type="SUPFAM" id="SSF53335">
    <property type="entry name" value="S-adenosyl-L-methionine-dependent methyltransferases"/>
    <property type="match status" value="1"/>
</dbReference>
<reference evidence="7 8" key="1">
    <citation type="submission" date="2017-05" db="EMBL/GenBank/DDBJ databases">
        <authorList>
            <person name="Varghese N."/>
            <person name="Submissions S."/>
        </authorList>
    </citation>
    <scope>NUCLEOTIDE SEQUENCE [LARGE SCALE GENOMIC DNA]</scope>
    <source>
        <strain evidence="7 8">DSM 19036</strain>
    </source>
</reference>
<dbReference type="InterPro" id="IPR029063">
    <property type="entry name" value="SAM-dependent_MTases_sf"/>
</dbReference>
<dbReference type="Pfam" id="PF00590">
    <property type="entry name" value="TP_methylase"/>
    <property type="match status" value="1"/>
</dbReference>
<sequence>MVFHIIGIGNRKADFSGELLSLIESHAVFSGGNRHHELVGHLLPEGYTWLPVQSPMELLFESYEQLGQTVVVFASGDPLFYGIANTLRSRYPDAEIYTYPYFSSIQLLVHRANLNSNLLQTVSVHGRSWAALDEVLIQQKPLIGILTDQEKSPSAIAKRLLEYGYTNYSIWIAEDLEGENEKVRHLEPREAGNSVFHPLNCVILKKESHRHIDFGIKDVLFEGLKGRPNMITKMPVRLCSLHALDLAARPVLWDIGFCTGSLSIEAKLRFPQLEIHAFEKRTECLQILHHNQNNFGVPGINAYIGDIFETDLDHLSKPRAVFIGGHGGRLKELLQMIDRYLLTDGTVVINAVQDASINDFIAFSRLLNWKLDEPLKLKVDGHNEITILKATK</sequence>
<dbReference type="InterPro" id="IPR014777">
    <property type="entry name" value="4pyrrole_Mease_sub1"/>
</dbReference>
<keyword evidence="8" id="KW-1185">Reference proteome</keyword>
<dbReference type="NCBIfam" id="TIGR02469">
    <property type="entry name" value="CbiT"/>
    <property type="match status" value="1"/>
</dbReference>
<dbReference type="PANTHER" id="PTHR43182:SF1">
    <property type="entry name" value="COBALT-PRECORRIN-7 C(5)-METHYLTRANSFERASE"/>
    <property type="match status" value="1"/>
</dbReference>
<dbReference type="InterPro" id="IPR006365">
    <property type="entry name" value="Cbl_synth_CobL"/>
</dbReference>
<dbReference type="GO" id="GO:0008276">
    <property type="term" value="F:protein methyltransferase activity"/>
    <property type="evidence" value="ECO:0007669"/>
    <property type="project" value="InterPro"/>
</dbReference>
<keyword evidence="5" id="KW-0949">S-adenosyl-L-methionine</keyword>
<dbReference type="InterPro" id="IPR012818">
    <property type="entry name" value="CbiE"/>
</dbReference>
<evidence type="ECO:0000256" key="4">
    <source>
        <dbReference type="ARBA" id="ARBA00022679"/>
    </source>
</evidence>
<dbReference type="AlphaFoldDB" id="A0A521BZG6"/>
<dbReference type="Gene3D" id="3.40.1010.10">
    <property type="entry name" value="Cobalt-precorrin-4 Transmethylase, Domain 1"/>
    <property type="match status" value="1"/>
</dbReference>
<protein>
    <submittedName>
        <fullName evidence="7">Precorrin-6Y C5,15-methyltransferase (Decarboxylating)</fullName>
    </submittedName>
</protein>
<dbReference type="PIRSF" id="PIRSF036428">
    <property type="entry name" value="CobL"/>
    <property type="match status" value="1"/>
</dbReference>
<name>A0A521BZG6_9SPHI</name>
<comment type="pathway">
    <text evidence="1">Cofactor biosynthesis; adenosylcobalamin biosynthesis.</text>
</comment>
<dbReference type="NCBIfam" id="TIGR02467">
    <property type="entry name" value="CbiE"/>
    <property type="match status" value="1"/>
</dbReference>
<dbReference type="UniPathway" id="UPA00148"/>
<dbReference type="InterPro" id="IPR000878">
    <property type="entry name" value="4pyrrol_Mease"/>
</dbReference>
<dbReference type="PANTHER" id="PTHR43182">
    <property type="entry name" value="COBALT-PRECORRIN-6B C(15)-METHYLTRANSFERASE (DECARBOXYLATING)"/>
    <property type="match status" value="1"/>
</dbReference>
<dbReference type="InterPro" id="IPR014008">
    <property type="entry name" value="Cbl_synth_MTase_CbiT"/>
</dbReference>
<evidence type="ECO:0000313" key="7">
    <source>
        <dbReference type="EMBL" id="SMO51981.1"/>
    </source>
</evidence>
<dbReference type="Proteomes" id="UP000320300">
    <property type="component" value="Unassembled WGS sequence"/>
</dbReference>
<keyword evidence="2" id="KW-0169">Cobalamin biosynthesis</keyword>
<accession>A0A521BZG6</accession>
<feature type="domain" description="Tetrapyrrole methylase" evidence="6">
    <location>
        <begin position="59"/>
        <end position="185"/>
    </location>
</feature>
<evidence type="ECO:0000259" key="6">
    <source>
        <dbReference type="Pfam" id="PF00590"/>
    </source>
</evidence>
<dbReference type="GO" id="GO:0009236">
    <property type="term" value="P:cobalamin biosynthetic process"/>
    <property type="evidence" value="ECO:0007669"/>
    <property type="project" value="UniProtKB-UniPathway"/>
</dbReference>
<evidence type="ECO:0000313" key="8">
    <source>
        <dbReference type="Proteomes" id="UP000320300"/>
    </source>
</evidence>
<dbReference type="GO" id="GO:0032259">
    <property type="term" value="P:methylation"/>
    <property type="evidence" value="ECO:0007669"/>
    <property type="project" value="UniProtKB-KW"/>
</dbReference>
<dbReference type="InterPro" id="IPR050714">
    <property type="entry name" value="Cobalamin_biosynth_MTase"/>
</dbReference>
<evidence type="ECO:0000256" key="2">
    <source>
        <dbReference type="ARBA" id="ARBA00022573"/>
    </source>
</evidence>